<protein>
    <submittedName>
        <fullName evidence="1">Uncharacterized protein</fullName>
    </submittedName>
</protein>
<dbReference type="AlphaFoldDB" id="F4RX03"/>
<dbReference type="EMBL" id="GL883126">
    <property type="protein sequence ID" value="EGG03110.1"/>
    <property type="molecule type" value="Genomic_DNA"/>
</dbReference>
<dbReference type="KEGG" id="mlr:MELLADRAFT_109598"/>
<dbReference type="GeneID" id="18923810"/>
<gene>
    <name evidence="1" type="ORF">MELLADRAFT_109598</name>
</gene>
<evidence type="ECO:0000313" key="2">
    <source>
        <dbReference type="Proteomes" id="UP000001072"/>
    </source>
</evidence>
<dbReference type="InParanoid" id="F4RX03"/>
<accession>F4RX03</accession>
<reference evidence="2" key="1">
    <citation type="journal article" date="2011" name="Proc. Natl. Acad. Sci. U.S.A.">
        <title>Obligate biotrophy features unraveled by the genomic analysis of rust fungi.</title>
        <authorList>
            <person name="Duplessis S."/>
            <person name="Cuomo C.A."/>
            <person name="Lin Y.-C."/>
            <person name="Aerts A."/>
            <person name="Tisserant E."/>
            <person name="Veneault-Fourrey C."/>
            <person name="Joly D.L."/>
            <person name="Hacquard S."/>
            <person name="Amselem J."/>
            <person name="Cantarel B.L."/>
            <person name="Chiu R."/>
            <person name="Coutinho P.M."/>
            <person name="Feau N."/>
            <person name="Field M."/>
            <person name="Frey P."/>
            <person name="Gelhaye E."/>
            <person name="Goldberg J."/>
            <person name="Grabherr M.G."/>
            <person name="Kodira C.D."/>
            <person name="Kohler A."/>
            <person name="Kuees U."/>
            <person name="Lindquist E.A."/>
            <person name="Lucas S.M."/>
            <person name="Mago R."/>
            <person name="Mauceli E."/>
            <person name="Morin E."/>
            <person name="Murat C."/>
            <person name="Pangilinan J.L."/>
            <person name="Park R."/>
            <person name="Pearson M."/>
            <person name="Quesneville H."/>
            <person name="Rouhier N."/>
            <person name="Sakthikumar S."/>
            <person name="Salamov A.A."/>
            <person name="Schmutz J."/>
            <person name="Selles B."/>
            <person name="Shapiro H."/>
            <person name="Tanguay P."/>
            <person name="Tuskan G.A."/>
            <person name="Henrissat B."/>
            <person name="Van de Peer Y."/>
            <person name="Rouze P."/>
            <person name="Ellis J.G."/>
            <person name="Dodds P.N."/>
            <person name="Schein J.E."/>
            <person name="Zhong S."/>
            <person name="Hamelin R.C."/>
            <person name="Grigoriev I.V."/>
            <person name="Szabo L.J."/>
            <person name="Martin F."/>
        </authorList>
    </citation>
    <scope>NUCLEOTIDE SEQUENCE [LARGE SCALE GENOMIC DNA]</scope>
    <source>
        <strain evidence="2">98AG31 / pathotype 3-4-7</strain>
    </source>
</reference>
<dbReference type="OrthoDB" id="2508980at2759"/>
<dbReference type="HOGENOM" id="CLU_1678300_0_0_1"/>
<name>F4RX03_MELLP</name>
<proteinExistence type="predicted"/>
<keyword evidence="2" id="KW-1185">Reference proteome</keyword>
<organism evidence="2">
    <name type="scientific">Melampsora larici-populina (strain 98AG31 / pathotype 3-4-7)</name>
    <name type="common">Poplar leaf rust fungus</name>
    <dbReference type="NCBI Taxonomy" id="747676"/>
    <lineage>
        <taxon>Eukaryota</taxon>
        <taxon>Fungi</taxon>
        <taxon>Dikarya</taxon>
        <taxon>Basidiomycota</taxon>
        <taxon>Pucciniomycotina</taxon>
        <taxon>Pucciniomycetes</taxon>
        <taxon>Pucciniales</taxon>
        <taxon>Melampsoraceae</taxon>
        <taxon>Melampsora</taxon>
    </lineage>
</organism>
<sequence length="157" mass="17460">MTGLITAGHCLPLPLFQKRSPQSNTGSLDTWASSSVELDQGYHLQLAFWYARRDAKIFGRTWVSREAAAAKLPSYTWNPDTDYARCFLHKVSSTVKRGLQELGRTTPSQAQQRESLLGVFPIPGTLPVIAKEEDSKSTEVIVIDPEDEDNDLPLPES</sequence>
<dbReference type="RefSeq" id="XP_007413570.1">
    <property type="nucleotide sequence ID" value="XM_007413508.1"/>
</dbReference>
<dbReference type="Proteomes" id="UP000001072">
    <property type="component" value="Unassembled WGS sequence"/>
</dbReference>
<evidence type="ECO:0000313" key="1">
    <source>
        <dbReference type="EMBL" id="EGG03110.1"/>
    </source>
</evidence>
<dbReference type="VEuPathDB" id="FungiDB:MELLADRAFT_109598"/>